<dbReference type="Proteomes" id="UP001281761">
    <property type="component" value="Unassembled WGS sequence"/>
</dbReference>
<sequence>METRCMNTTLVDCDRIQFASRNQQSPNPVNENKTITSSADRYSYPDSSLDIAFTDSNLMSTTQTGGTSFYMIELTQFAGKLSLTGCTMEGQFNPKLIGIVKIVAQLEAFPRLVIEGCSVTFSCNTPLSTAYSQFYLQYSVFTQVSNSVFKAPEGEHTNNRLFYPIDSLGVFEMSGCRFQQQSTSGNGAVVIDSLSLVLTVFDSTFSDNTATLGGCFYSHRDVLYFHRCHFNNNVANMRGGVLSMYAPELFHAEDCHFRNNNALERFTTTNELAHYRGNDIDSWTETLFSPSGPTNIVGCTSTSLSPKIGYYSSPSANGVHRNESILLPDPETGSVKPPASAVFSVESDGSDEAPLECSEIKPCQSFSAALSKMTAATSPSKDSFTLVNLGVGSFSEGRNELSNTVELAGKGWMANQTHHTLLTTSGMEVVGSGNVSFSSLLLKPSTKSDTLLKMASSGTLRVMMCCVECLTDHTVSLVDISAGSTTILGCRFNSISLVDSPLLSVSGTARLTLHMTWFTFITRKGGDGGSCLNSTTSGTISISMSDFADCSSAGKAGALTLSTSSSQPTISIQRVIFSRNRGTQASDLVATGITSNKLSIAATTRSMSSIPHCLLNTTELQLQYPEVSFTANAAPHPLNARFNRGMPMSLFPGFAGFFDSLLEGSTYNLQLVTGTSQPFGPIVVDNRKITINNCPLTLHQQDGQPALTLRNSASLAFSQERISVNHTVSHPLISLEPGTSFTFSGYSLTFLQSTHTASIISSKQASVALSDFTMARQLVLQGCSFIEMVGGTLQISKSSFSSISSTSNGAVANTDGTTIVITDSLVANCTAKNGGVIFAKFAAANYLQATHSAASTFSTTFSDCTAVGEGTVDEPSGKGGVIFVKGTTTAARPIRLNTTSSNDARFEGNRAGEGNDVFVEGSVLEGKGSSGMVFGGGSLSGPHHVEISGRSGTEQEKEEIGLLIPQPKISVNGSVVEKTTGPSGEDTENCKWTSSFCATLGHGIKFLKQKFTNNTFVPQTIQFVWNMSYTETRIEVASQDISVFGTTASQPALASITRTLIEVGSDPSPFLFEIRDFALLHIENLDMKPLATRGLFDLTESGDSVEIESIGIVCESGSEYSQNLFRSSKGALSLKSVEVKTSTPSSPALFVCPVVSFVSSESSLHLESSSLSCLRISNSAFVEITAETLKSVNGLSFSDCARTDGGSGERFFVRTANLESKMNISDWSSHVTSDTKMATLFGTDTAKDEQDEWRTLSLLFFLVLPSESVVLDQWAAYSSTHPNCGSSRLPCSSLVSSIQSAVNHSIDLLSVASSTAVSLPITIDDTLTIQSSSTDRSDLSFSSSGNVKMAGSSQTLTLRLLSFSFDASCSAIQPFDVSVGSLVVASCEIGSPSLSAALPSSFSCLFSVSASASISFISTTITNLAFQHPTAGSVLHLHPNAILAEFSESSIAHITSNGTGSCVLVESLNVSETSAESAFISIKSTIPIPSGAFTSTQKRAFVGKTSSSEESLLFFWFPHTSASAAHVHSEGENHANCGLVQLPCSTIEEALSRENDGSIVEIDTDFILNEAISITSGQTPTIQSQTTKRKLTTTRTSSFSLAGGCLTVTMLSFAPHSTQTNTVRSTPLFSISNDASLFLREVSFASFSSSISGTVIHSVSSGVISLSNVEISDCSCGESKKGRSVFISRTDKTANGIVLTEVRVLSSTSTGLHDFFISSPILGTYASSSWSSLVGTLSDQTPSEMESFWGATGVEDGDDAPLAYFVFPHTSGDVHVSSDFWDHSKCGQESFPCSSLAGGLSAMKESGTVVLHTDTGISTLVETVQPSQCIKSSDGSDRAVSVSGEGRLMVASGSLSLSHLNFTGPSSVSSTSFITISAGSSLSVLLCSFDGFHSSCSGSVVSGSISKSCFLRIGSCSFDSCWSGEDGGVVHVSCSSGVGRDSLQIQSTSFSSSCGSNKKGGFVFVSGWSFEKLIWRDSWAGTFEGLSRPDDDNTLWGTDNLEDGSSPFHSVSLLFYLVAFRSSTIFASKDGRDSNGCGSRETPCRTLFTAHSNLEGLSQELLIAHSSTNQKTIELTDADFSLRAAKGIATLTLIGEAGVRNRVAEGNHNVKCENIAFDVNEFVGSSVFVSSTGKLSLDICSFSRSSPFSFALVELTGGTLIVSQLSFRSASFSTTPFVLSSFTKVSFGEVELSDCVLSEFISAMNGTHLTLHDCSFDGVLPTEGQTANTDELCEWSTGLVKVVGTETTINNTRFFEWSEGGLSVESSKVGLHGCMFENNRPRGGESCARRNMRCVGNGTVNVASVVSGDGSKDSPSLWASTSDCVIIVGGSEVKSPLFIPWLSEKTSGWTKKDSVTITLVGEALIPCGVDVEIFEWDEKAKKEGKGTIVKLLPRRSESWTEHELELTLSLQKDLNLLNKSFAFRGRLVFGKGVRGTSTFGVKESLANERLAQAKQTLPWAIPIACGVLALLLIVAIVLVCLRRRKQSKSKMEEKTKIELDENECFVEKDPLMEQTFLAPTDDDVIRNKMLTTKDDPAADNEETEKALSHVDPVEAIGCDGNFDTVVIQTHDTLYERLHSPFKQTVIDKKEVQKKMTQALEAIAKKYPEAQVLTELSPHWVLFGQDGKMNVQLNEATPLFPNHPFLGKGREGEEKESHRWNAPELKERGRETISREAASVFSLGLVLWEIETGCVPHGEVDAVNAQRQLGLGERPSMQNVKNGDLREMLTKCLDLDPDNRPSLSELVKFFSDEKPQAEQPQPLPHGSVPSKPGITISHQTHQH</sequence>
<evidence type="ECO:0000256" key="1">
    <source>
        <dbReference type="SAM" id="MobiDB-lite"/>
    </source>
</evidence>
<gene>
    <name evidence="4" type="ORF">BLNAU_11480</name>
</gene>
<name>A0ABQ9XMJ8_9EUKA</name>
<evidence type="ECO:0000256" key="2">
    <source>
        <dbReference type="SAM" id="Phobius"/>
    </source>
</evidence>
<dbReference type="PROSITE" id="PS50011">
    <property type="entry name" value="PROTEIN_KINASE_DOM"/>
    <property type="match status" value="1"/>
</dbReference>
<reference evidence="4 5" key="1">
    <citation type="journal article" date="2022" name="bioRxiv">
        <title>Genomics of Preaxostyla Flagellates Illuminates Evolutionary Transitions and the Path Towards Mitochondrial Loss.</title>
        <authorList>
            <person name="Novak L.V.F."/>
            <person name="Treitli S.C."/>
            <person name="Pyrih J."/>
            <person name="Halakuc P."/>
            <person name="Pipaliya S.V."/>
            <person name="Vacek V."/>
            <person name="Brzon O."/>
            <person name="Soukal P."/>
            <person name="Eme L."/>
            <person name="Dacks J.B."/>
            <person name="Karnkowska A."/>
            <person name="Elias M."/>
            <person name="Hampl V."/>
        </authorList>
    </citation>
    <scope>NUCLEOTIDE SEQUENCE [LARGE SCALE GENOMIC DNA]</scope>
    <source>
        <strain evidence="4">NAU3</strain>
        <tissue evidence="4">Gut</tissue>
    </source>
</reference>
<dbReference type="InterPro" id="IPR011050">
    <property type="entry name" value="Pectin_lyase_fold/virulence"/>
</dbReference>
<feature type="domain" description="Protein kinase" evidence="3">
    <location>
        <begin position="2423"/>
        <end position="2749"/>
    </location>
</feature>
<feature type="region of interest" description="Disordered" evidence="1">
    <location>
        <begin position="2749"/>
        <end position="2782"/>
    </location>
</feature>
<protein>
    <recommendedName>
        <fullName evidence="3">Protein kinase domain-containing protein</fullName>
    </recommendedName>
</protein>
<keyword evidence="2" id="KW-1133">Transmembrane helix</keyword>
<comment type="caution">
    <text evidence="4">The sequence shown here is derived from an EMBL/GenBank/DDBJ whole genome shotgun (WGS) entry which is preliminary data.</text>
</comment>
<dbReference type="SUPFAM" id="SSF56112">
    <property type="entry name" value="Protein kinase-like (PK-like)"/>
    <property type="match status" value="1"/>
</dbReference>
<evidence type="ECO:0000259" key="3">
    <source>
        <dbReference type="PROSITE" id="PS50011"/>
    </source>
</evidence>
<keyword evidence="5" id="KW-1185">Reference proteome</keyword>
<evidence type="ECO:0000313" key="4">
    <source>
        <dbReference type="EMBL" id="KAK2953616.1"/>
    </source>
</evidence>
<organism evidence="4 5">
    <name type="scientific">Blattamonas nauphoetae</name>
    <dbReference type="NCBI Taxonomy" id="2049346"/>
    <lineage>
        <taxon>Eukaryota</taxon>
        <taxon>Metamonada</taxon>
        <taxon>Preaxostyla</taxon>
        <taxon>Oxymonadida</taxon>
        <taxon>Blattamonas</taxon>
    </lineage>
</organism>
<dbReference type="EMBL" id="JARBJD010000089">
    <property type="protein sequence ID" value="KAK2953616.1"/>
    <property type="molecule type" value="Genomic_DNA"/>
</dbReference>
<accession>A0ABQ9XMJ8</accession>
<dbReference type="PANTHER" id="PTHR44329">
    <property type="entry name" value="SERINE/THREONINE-PROTEIN KINASE TNNI3K-RELATED"/>
    <property type="match status" value="1"/>
</dbReference>
<dbReference type="InterPro" id="IPR051681">
    <property type="entry name" value="Ser/Thr_Kinases-Pseudokinases"/>
</dbReference>
<dbReference type="SUPFAM" id="SSF51126">
    <property type="entry name" value="Pectin lyase-like"/>
    <property type="match status" value="2"/>
</dbReference>
<dbReference type="InterPro" id="IPR001245">
    <property type="entry name" value="Ser-Thr/Tyr_kinase_cat_dom"/>
</dbReference>
<feature type="transmembrane region" description="Helical" evidence="2">
    <location>
        <begin position="2459"/>
        <end position="2481"/>
    </location>
</feature>
<dbReference type="Gene3D" id="1.10.510.10">
    <property type="entry name" value="Transferase(Phosphotransferase) domain 1"/>
    <property type="match status" value="1"/>
</dbReference>
<dbReference type="InterPro" id="IPR000719">
    <property type="entry name" value="Prot_kinase_dom"/>
</dbReference>
<dbReference type="InterPro" id="IPR011009">
    <property type="entry name" value="Kinase-like_dom_sf"/>
</dbReference>
<dbReference type="Pfam" id="PF07714">
    <property type="entry name" value="PK_Tyr_Ser-Thr"/>
    <property type="match status" value="1"/>
</dbReference>
<evidence type="ECO:0000313" key="5">
    <source>
        <dbReference type="Proteomes" id="UP001281761"/>
    </source>
</evidence>
<proteinExistence type="predicted"/>
<keyword evidence="2" id="KW-0812">Transmembrane</keyword>
<keyword evidence="2" id="KW-0472">Membrane</keyword>